<dbReference type="InterPro" id="IPR004158">
    <property type="entry name" value="DUF247_pln"/>
</dbReference>
<organism evidence="1">
    <name type="scientific">Anthurium amnicola</name>
    <dbReference type="NCBI Taxonomy" id="1678845"/>
    <lineage>
        <taxon>Eukaryota</taxon>
        <taxon>Viridiplantae</taxon>
        <taxon>Streptophyta</taxon>
        <taxon>Embryophyta</taxon>
        <taxon>Tracheophyta</taxon>
        <taxon>Spermatophyta</taxon>
        <taxon>Magnoliopsida</taxon>
        <taxon>Liliopsida</taxon>
        <taxon>Araceae</taxon>
        <taxon>Pothoideae</taxon>
        <taxon>Potheae</taxon>
        <taxon>Anthurium</taxon>
    </lineage>
</organism>
<dbReference type="Pfam" id="PF03140">
    <property type="entry name" value="DUF247"/>
    <property type="match status" value="1"/>
</dbReference>
<accession>A0A1D1ZEC3</accession>
<evidence type="ECO:0000313" key="1">
    <source>
        <dbReference type="EMBL" id="JAT65258.1"/>
    </source>
</evidence>
<gene>
    <name evidence="1" type="primary">At3g47200_59</name>
    <name evidence="1" type="ORF">g.103522</name>
</gene>
<feature type="non-terminal residue" evidence="1">
    <location>
        <position position="1"/>
    </location>
</feature>
<sequence>VGWGWQGPEREMPEVAEADGRPSPLACTMMEKLQSYSVTGTQDEPCSIHRVPPSIREIDPGSYQPQIVSIGPYHHGNPKLKAMEEHKWRYLDNLLLRKHPNYSTQAVEECSEVVRKSEAGARSYYSEPIGLDSVKMMVVDGCFIIELLLIFHGVSVGSEEYPILGNVVRRDIFKLENQIPFFILEELF</sequence>
<feature type="non-terminal residue" evidence="1">
    <location>
        <position position="188"/>
    </location>
</feature>
<protein>
    <submittedName>
        <fullName evidence="1">UPF0481 protein At3g47200</fullName>
    </submittedName>
</protein>
<reference evidence="1" key="1">
    <citation type="submission" date="2015-07" db="EMBL/GenBank/DDBJ databases">
        <title>Transcriptome Assembly of Anthurium amnicola.</title>
        <authorList>
            <person name="Suzuki J."/>
        </authorList>
    </citation>
    <scope>NUCLEOTIDE SEQUENCE</scope>
</reference>
<proteinExistence type="predicted"/>
<dbReference type="EMBL" id="GDJX01002678">
    <property type="protein sequence ID" value="JAT65258.1"/>
    <property type="molecule type" value="Transcribed_RNA"/>
</dbReference>
<dbReference type="AlphaFoldDB" id="A0A1D1ZEC3"/>
<name>A0A1D1ZEC3_9ARAE</name>
<dbReference type="PANTHER" id="PTHR31170">
    <property type="entry name" value="BNAC04G53230D PROTEIN"/>
    <property type="match status" value="1"/>
</dbReference>